<feature type="compositionally biased region" description="Low complexity" evidence="1">
    <location>
        <begin position="199"/>
        <end position="219"/>
    </location>
</feature>
<feature type="compositionally biased region" description="Low complexity" evidence="1">
    <location>
        <begin position="603"/>
        <end position="613"/>
    </location>
</feature>
<dbReference type="STRING" id="1037660.A0A066WEM1"/>
<dbReference type="InParanoid" id="A0A066WEM1"/>
<feature type="compositionally biased region" description="Low complexity" evidence="1">
    <location>
        <begin position="483"/>
        <end position="503"/>
    </location>
</feature>
<dbReference type="GeneID" id="25263854"/>
<feature type="compositionally biased region" description="Polar residues" evidence="1">
    <location>
        <begin position="711"/>
        <end position="724"/>
    </location>
</feature>
<dbReference type="EMBL" id="JMSN01000012">
    <property type="protein sequence ID" value="KDN52216.1"/>
    <property type="molecule type" value="Genomic_DNA"/>
</dbReference>
<sequence>MSNTDTIAATAAQPSTEQTNTLAVNPVASSSSDSGSKPKEEAHTSLETPQGTASPPPASRPKKRRTALLRRRNHGRDHVESEGEEDNDGPGDGGHASSSSVSSSDEGSEEEGSDDEDVSDGDDESEGDLEDEEHRAESPAVDTISSVPEAADPVTGPTKGKSKVQSAKKDKPESWDSIVSSDLPISGTAALSGEKKSKSGSNKAGSSAASAANSIAGSKKPPKKLFEADDSERAFKAPVDAELEGVDFDQFSLREDSPSRSPRQQARAADGARSMGRGAGAGGSRGGRGGGGGGRGGGRAAEQYREKLSSDPTFTPRVGQFWGHDERLMDGSMRKLSGWWRGRSGPPPPDAHAQSGRGAAPAGTRPSSYGMHNARSPRGAGVTRGVRGGFRGTPPAPRGKNFKGSGAARSGLLGWGDDDDDVDYDALEGKTTFRRQRVEPPRRKQEEEDRTAAPEKVPQSAEMDQSAASAHDGPILAQEGLESSAASTPAAAAAQATGLIASTSAPEGRWGHDGFDVLLQQGERANRGGKGAKGRKNRGGAAVTTPAVTPPAAQAQAQSQAHPALGSLAQPLIVQQAQNDSGQAQSDPHSQPQSPPDGTQMQAAARLSAALRAPTGPSGPGFAAVKLNSSGSAAAAADPRAAATQIVAGGPAAATMTPPVRLPGSSAARTIISAARSPAASGLAMSLSGSGTQSHDGQRPAAGTPQHDDASQSQAESARMSSRPSMRGAALPPMLQPAMPMLPPGFAMDASGMVYDLQGAQPLAVGYYPQPSSMAMQMQSYYAGTPPSVEAYDQAMHAAVGPALQRVKQGHSHVHGRKPSTIPASAARVAEFRPGSGSGDHASTPVVSGADPAILSYAYGGANDGRVGEASRLNRDGTAPPYAATNPYAATAVAQSAYMQMHYMDPYSGAGTPPAAALAAMYAYGESPAAYGPGIPDAEDGMQPSHGYYHQM</sequence>
<dbReference type="AlphaFoldDB" id="A0A066WEM1"/>
<feature type="compositionally biased region" description="Low complexity" evidence="1">
    <location>
        <begin position="95"/>
        <end position="105"/>
    </location>
</feature>
<dbReference type="RefSeq" id="XP_013245071.1">
    <property type="nucleotide sequence ID" value="XM_013389617.1"/>
</dbReference>
<feature type="compositionally biased region" description="Polar residues" evidence="1">
    <location>
        <begin position="573"/>
        <end position="582"/>
    </location>
</feature>
<proteinExistence type="predicted"/>
<feature type="compositionally biased region" description="Basic residues" evidence="1">
    <location>
        <begin position="60"/>
        <end position="75"/>
    </location>
</feature>
<dbReference type="Proteomes" id="UP000027361">
    <property type="component" value="Unassembled WGS sequence"/>
</dbReference>
<feature type="compositionally biased region" description="Low complexity" evidence="1">
    <location>
        <begin position="583"/>
        <end position="592"/>
    </location>
</feature>
<protein>
    <submittedName>
        <fullName evidence="2">Uncharacterized protein</fullName>
    </submittedName>
</protein>
<feature type="compositionally biased region" description="Acidic residues" evidence="1">
    <location>
        <begin position="106"/>
        <end position="131"/>
    </location>
</feature>
<gene>
    <name evidence="2" type="ORF">K437DRAFT_254396</name>
</gene>
<feature type="compositionally biased region" description="Low complexity" evidence="1">
    <location>
        <begin position="539"/>
        <end position="564"/>
    </location>
</feature>
<dbReference type="OMA" id="HDERLMD"/>
<feature type="compositionally biased region" description="Basic and acidic residues" evidence="1">
    <location>
        <begin position="436"/>
        <end position="453"/>
    </location>
</feature>
<evidence type="ECO:0000313" key="2">
    <source>
        <dbReference type="EMBL" id="KDN52216.1"/>
    </source>
</evidence>
<feature type="compositionally biased region" description="Basic and acidic residues" evidence="1">
    <location>
        <begin position="224"/>
        <end position="235"/>
    </location>
</feature>
<comment type="caution">
    <text evidence="2">The sequence shown here is derived from an EMBL/GenBank/DDBJ whole genome shotgun (WGS) entry which is preliminary data.</text>
</comment>
<feature type="region of interest" description="Disordered" evidence="1">
    <location>
        <begin position="683"/>
        <end position="732"/>
    </location>
</feature>
<evidence type="ECO:0000313" key="3">
    <source>
        <dbReference type="Proteomes" id="UP000027361"/>
    </source>
</evidence>
<feature type="compositionally biased region" description="Low complexity" evidence="1">
    <location>
        <begin position="266"/>
        <end position="276"/>
    </location>
</feature>
<feature type="region of interest" description="Disordered" evidence="1">
    <location>
        <begin position="1"/>
        <end position="325"/>
    </location>
</feature>
<name>A0A066WEM1_TILAU</name>
<reference evidence="2 3" key="1">
    <citation type="submission" date="2014-05" db="EMBL/GenBank/DDBJ databases">
        <title>Draft genome sequence of a rare smut relative, Tilletiaria anomala UBC 951.</title>
        <authorList>
            <consortium name="DOE Joint Genome Institute"/>
            <person name="Toome M."/>
            <person name="Kuo A."/>
            <person name="Henrissat B."/>
            <person name="Lipzen A."/>
            <person name="Tritt A."/>
            <person name="Yoshinaga Y."/>
            <person name="Zane M."/>
            <person name="Barry K."/>
            <person name="Grigoriev I.V."/>
            <person name="Spatafora J.W."/>
            <person name="Aimea M.C."/>
        </authorList>
    </citation>
    <scope>NUCLEOTIDE SEQUENCE [LARGE SCALE GENOMIC DNA]</scope>
    <source>
        <strain evidence="2 3">UBC 951</strain>
    </source>
</reference>
<organism evidence="2 3">
    <name type="scientific">Tilletiaria anomala (strain ATCC 24038 / CBS 436.72 / UBC 951)</name>
    <dbReference type="NCBI Taxonomy" id="1037660"/>
    <lineage>
        <taxon>Eukaryota</taxon>
        <taxon>Fungi</taxon>
        <taxon>Dikarya</taxon>
        <taxon>Basidiomycota</taxon>
        <taxon>Ustilaginomycotina</taxon>
        <taxon>Exobasidiomycetes</taxon>
        <taxon>Georgefischeriales</taxon>
        <taxon>Tilletiariaceae</taxon>
        <taxon>Tilletiaria</taxon>
    </lineage>
</organism>
<keyword evidence="3" id="KW-1185">Reference proteome</keyword>
<feature type="region of interest" description="Disordered" evidence="1">
    <location>
        <begin position="338"/>
        <end position="623"/>
    </location>
</feature>
<feature type="compositionally biased region" description="Polar residues" evidence="1">
    <location>
        <begin position="1"/>
        <end position="23"/>
    </location>
</feature>
<feature type="compositionally biased region" description="Gly residues" evidence="1">
    <location>
        <begin position="277"/>
        <end position="299"/>
    </location>
</feature>
<feature type="compositionally biased region" description="Acidic residues" evidence="1">
    <location>
        <begin position="416"/>
        <end position="426"/>
    </location>
</feature>
<accession>A0A066WEM1</accession>
<dbReference type="OrthoDB" id="3361414at2759"/>
<evidence type="ECO:0000256" key="1">
    <source>
        <dbReference type="SAM" id="MobiDB-lite"/>
    </source>
</evidence>
<dbReference type="HOGENOM" id="CLU_309534_0_0_1"/>